<dbReference type="Proteomes" id="UP000198510">
    <property type="component" value="Unassembled WGS sequence"/>
</dbReference>
<protein>
    <submittedName>
        <fullName evidence="1">Uncharacterized protein</fullName>
    </submittedName>
</protein>
<reference evidence="1 2" key="1">
    <citation type="submission" date="2016-10" db="EMBL/GenBank/DDBJ databases">
        <authorList>
            <person name="de Groot N.N."/>
        </authorList>
    </citation>
    <scope>NUCLEOTIDE SEQUENCE [LARGE SCALE GENOMIC DNA]</scope>
    <source>
        <strain evidence="1 2">DSM 25186</strain>
    </source>
</reference>
<evidence type="ECO:0000313" key="2">
    <source>
        <dbReference type="Proteomes" id="UP000198510"/>
    </source>
</evidence>
<dbReference type="RefSeq" id="WP_089684069.1">
    <property type="nucleotide sequence ID" value="NZ_FNFO01000006.1"/>
</dbReference>
<organism evidence="1 2">
    <name type="scientific">Catalinimonas alkaloidigena</name>
    <dbReference type="NCBI Taxonomy" id="1075417"/>
    <lineage>
        <taxon>Bacteria</taxon>
        <taxon>Pseudomonadati</taxon>
        <taxon>Bacteroidota</taxon>
        <taxon>Cytophagia</taxon>
        <taxon>Cytophagales</taxon>
        <taxon>Catalimonadaceae</taxon>
        <taxon>Catalinimonas</taxon>
    </lineage>
</organism>
<gene>
    <name evidence="1" type="ORF">SAMN05421823_106262</name>
</gene>
<accession>A0A1G9KVK2</accession>
<dbReference type="EMBL" id="FNFO01000006">
    <property type="protein sequence ID" value="SDL53497.1"/>
    <property type="molecule type" value="Genomic_DNA"/>
</dbReference>
<sequence>MNTNQLDNDLIALVEKKTELSQMQYNDERYDEVEDELHQMEDEFLSHYGTYLEEAFHVVHDEFCPDNDVLLPIAYLAKKYQKTKEKRNGKPTYDVSQNEGVLVDADDYPNMITRLVLVPNPTRILLLTKSGTKEVVWQVE</sequence>
<keyword evidence="2" id="KW-1185">Reference proteome</keyword>
<evidence type="ECO:0000313" key="1">
    <source>
        <dbReference type="EMBL" id="SDL53497.1"/>
    </source>
</evidence>
<name>A0A1G9KVK2_9BACT</name>
<proteinExistence type="predicted"/>
<dbReference type="AlphaFoldDB" id="A0A1G9KVK2"/>
<dbReference type="OrthoDB" id="883158at2"/>